<dbReference type="Proteomes" id="UP001162001">
    <property type="component" value="Segment"/>
</dbReference>
<sequence length="106" mass="12224">MSCNNFDTCTKKEKENMGYPIDSESLYFNRFQDNQIANQRCYNENPVEFIEGFGCKISWNKVLKLTVVILLVVLFVMLAKDFFMPKKQLPALMSEGSTINISPINK</sequence>
<keyword evidence="1" id="KW-0472">Membrane</keyword>
<keyword evidence="1" id="KW-1133">Transmembrane helix</keyword>
<evidence type="ECO:0000256" key="1">
    <source>
        <dbReference type="SAM" id="Phobius"/>
    </source>
</evidence>
<keyword evidence="3" id="KW-1185">Reference proteome</keyword>
<organism evidence="2 3">
    <name type="scientific">Fadolivirus FV1/VV64</name>
    <dbReference type="NCBI Taxonomy" id="3070911"/>
    <lineage>
        <taxon>Viruses</taxon>
        <taxon>Varidnaviria</taxon>
        <taxon>Bamfordvirae</taxon>
        <taxon>Nucleocytoviricota</taxon>
        <taxon>Megaviricetes</taxon>
        <taxon>Imitervirales</taxon>
        <taxon>Mimiviridae</taxon>
        <taxon>Klosneuvirinae</taxon>
        <taxon>Fadolivirus</taxon>
        <taxon>Fadolivirus algeromassiliense</taxon>
    </lineage>
</organism>
<accession>A0A7D3QUI7</accession>
<keyword evidence="1" id="KW-0812">Transmembrane</keyword>
<evidence type="ECO:0000313" key="3">
    <source>
        <dbReference type="Proteomes" id="UP001162001"/>
    </source>
</evidence>
<feature type="transmembrane region" description="Helical" evidence="1">
    <location>
        <begin position="62"/>
        <end position="83"/>
    </location>
</feature>
<reference evidence="2 3" key="1">
    <citation type="submission" date="2020-04" db="EMBL/GenBank/DDBJ databases">
        <title>Advantages and limits of metagenomic assembly and binning of a giant virus.</title>
        <authorList>
            <person name="Schulz F."/>
            <person name="Andreani J."/>
            <person name="Francis R."/>
            <person name="Boudjemaa H."/>
            <person name="Bou Khalil J.Y."/>
            <person name="Lee J."/>
            <person name="La Scola B."/>
            <person name="Woyke T."/>
        </authorList>
    </citation>
    <scope>NUCLEOTIDE SEQUENCE [LARGE SCALE GENOMIC DNA]</scope>
    <source>
        <strain evidence="2 3">FV1/VV64</strain>
    </source>
</reference>
<name>A0A7D3QUI7_9VIRU</name>
<protein>
    <submittedName>
        <fullName evidence="2">Uncharacterized protein</fullName>
    </submittedName>
</protein>
<evidence type="ECO:0000313" key="2">
    <source>
        <dbReference type="EMBL" id="QKF94167.1"/>
    </source>
</evidence>
<gene>
    <name evidence="2" type="ORF">Fadolivirus_1_709</name>
</gene>
<dbReference type="EMBL" id="MT418680">
    <property type="protein sequence ID" value="QKF94167.1"/>
    <property type="molecule type" value="Genomic_DNA"/>
</dbReference>
<proteinExistence type="predicted"/>